<feature type="chain" id="PRO_5042159894" evidence="1">
    <location>
        <begin position="28"/>
        <end position="1542"/>
    </location>
</feature>
<evidence type="ECO:0000313" key="3">
    <source>
        <dbReference type="EMBL" id="MCP1674570.1"/>
    </source>
</evidence>
<keyword evidence="4" id="KW-1185">Reference proteome</keyword>
<name>A0AAE3KAN6_9GAMM</name>
<sequence>MHSDQRYLRRLVAAILLLLTTLLGAQAASAGSIEVRYFPSYGFDNKELVRITATSRNNDLASFRIVNMDTGEVFQSWTASDRNPRVFVLETGPGWYRYRLQRRGIMGGSWSNRDTDSDYWPFPTPGQPGSISYSNTTSNSIPITWGASSNATTFRIQRSVNGGGYVTVRTQSASSTRSWTDNNISYGNTYRYRVRAENADRNGSYRTGNLVTASYPVPATPGSISTSLNSGAMSLSWGSAANATGYEVERSVNGGGYTTVRTQSGTSWSDSNISPGNDYRYRVRATNPDEASGYRTGETVRYPFADAAVPGSISTSLSGTSMAVSWSAASNASTYRVERQANGGAWEVVRTQSATSWSDSSIVRGNDYRYRVRAENADSQSGYRTGETVRFPLATPAVPGTIEAALLGNEITVAWSTSSNATSYRLERRVNGGSWSLLTTTSGSGYSDSDISRGNDYTYRVRGVNVDGVSAFRTGSDVRFPLAAPAVPGGLSATTTHPDHVALGWSAANGASGYRIQRRTTGGSWAVIASSATTGHLDASAVAGVAYEYRVRAENVDASSNYTAAVSGERLAVPSVPQGLFATTGDFTDRVELAWSPTARTDLYRVFRDGAPIGTTTATGFDDTGASPGVVHDYRVRAENAAGNSGLSATAPGFALAPPQAPAGLGASEHTAAEHVRVTWNHAEAAASYRVYRGTQSGGGDRTLLASNLPGTLFDDTSATPGATYYYWVSATNAAGTSARSGPVSGARLAPPAAPAGVSATTRTHSDRVAVSWQAVSHADSYRLYRNTIESASGRELLTAGLANTAFADTTAEPGVTYFYWLRAENAAGLSGYSAAASGERLAAPMVPAGLTASQATHPDRITLAWTASATATAYRVTRNGTVIATTSEPAYTDAAVTPGTSYTYRVRAENDAGNSAYSAGVSGLALPSPGAVEGLSASVRDHADRVALSWEAVEFAASYRVYRNTSSDTAGREQIASGVSATGYNDTSATPGTAYFYWVRAENAAGLGGYSEPAAGERLATPPAPGGLSATQATFSDHVELDWSAAALAEGYRLYRDDVLIATTTTPGHTDTDVVPGQRYDYHVIAENAAGDSPRSAVVEGYSLPVPATPTGLSAGEGDSTEHVALNWQAVAFADTYRVLRDGAEIATTSASSYIDDTVEANTIYSYQVVAVNAAGSSDASAPAEGYRLAPAASPQGLSATSGTSTEHVALSWQPMDFADSYEIERDGSVIATVGAPGYNDTTATPNTTHSYRVRAVNAAGTSPYSAVAEGLRLGVASAPTGVSASNATHPARINVSWQPVAFAESYVLERDGVAIATLSATSYQDSAVDPLVAHSYRVRAVNAAGTSEASAAASGMRLGIVAPPQDLTAASGESADFVALGWSGVDLAESYEIRRDGSVIATTSGTSYQDAGATAGVVHRYTVTSVNAAGTSEASDEVEGLRLIAPESPTTITASESRVDGIAVAWSATDWASRYDLYRNGTFLTALIDTAFLDTDLAPGEIATYSVRAVNAAGASQASGSATGQRAAGGFQFRSGMGGR</sequence>
<dbReference type="SMART" id="SM00060">
    <property type="entry name" value="FN3"/>
    <property type="match status" value="16"/>
</dbReference>
<accession>A0AAE3KAN6</accession>
<feature type="domain" description="Fibronectin type-III" evidence="2">
    <location>
        <begin position="218"/>
        <end position="305"/>
    </location>
</feature>
<dbReference type="PROSITE" id="PS50853">
    <property type="entry name" value="FN3"/>
    <property type="match status" value="10"/>
</dbReference>
<feature type="signal peptide" evidence="1">
    <location>
        <begin position="1"/>
        <end position="27"/>
    </location>
</feature>
<reference evidence="3" key="1">
    <citation type="submission" date="2022-03" db="EMBL/GenBank/DDBJ databases">
        <title>Genomic Encyclopedia of Type Strains, Phase III (KMG-III): the genomes of soil and plant-associated and newly described type strains.</title>
        <authorList>
            <person name="Whitman W."/>
        </authorList>
    </citation>
    <scope>NUCLEOTIDE SEQUENCE</scope>
    <source>
        <strain evidence="3">ANL 6-2</strain>
    </source>
</reference>
<protein>
    <submittedName>
        <fullName evidence="3">Fibronectin type 3 domain-containing protein</fullName>
    </submittedName>
</protein>
<feature type="domain" description="Fibronectin type-III" evidence="2">
    <location>
        <begin position="395"/>
        <end position="483"/>
    </location>
</feature>
<dbReference type="InterPro" id="IPR003961">
    <property type="entry name" value="FN3_dom"/>
</dbReference>
<dbReference type="CDD" id="cd00063">
    <property type="entry name" value="FN3"/>
    <property type="match status" value="11"/>
</dbReference>
<dbReference type="SUPFAM" id="SSF49265">
    <property type="entry name" value="Fibronectin type III"/>
    <property type="match status" value="9"/>
</dbReference>
<evidence type="ECO:0000259" key="2">
    <source>
        <dbReference type="PROSITE" id="PS50853"/>
    </source>
</evidence>
<feature type="domain" description="Fibronectin type-III" evidence="2">
    <location>
        <begin position="658"/>
        <end position="752"/>
    </location>
</feature>
<proteinExistence type="predicted"/>
<keyword evidence="1" id="KW-0732">Signal</keyword>
<organism evidence="3 4">
    <name type="scientific">Natronocella acetinitrilica</name>
    <dbReference type="NCBI Taxonomy" id="414046"/>
    <lineage>
        <taxon>Bacteria</taxon>
        <taxon>Pseudomonadati</taxon>
        <taxon>Pseudomonadota</taxon>
        <taxon>Gammaproteobacteria</taxon>
        <taxon>Chromatiales</taxon>
        <taxon>Ectothiorhodospiraceae</taxon>
        <taxon>Natronocella</taxon>
    </lineage>
</organism>
<evidence type="ECO:0000313" key="4">
    <source>
        <dbReference type="Proteomes" id="UP001205843"/>
    </source>
</evidence>
<dbReference type="PANTHER" id="PTHR47135:SF3">
    <property type="entry name" value="FIBRONECTIN TYPE-III DOMAIN-CONTAINING PROTEIN"/>
    <property type="match status" value="1"/>
</dbReference>
<dbReference type="InterPro" id="IPR036116">
    <property type="entry name" value="FN3_sf"/>
</dbReference>
<dbReference type="Proteomes" id="UP001205843">
    <property type="component" value="Unassembled WGS sequence"/>
</dbReference>
<dbReference type="RefSeq" id="WP_253476666.1">
    <property type="nucleotide sequence ID" value="NZ_JALJXV010000003.1"/>
</dbReference>
<feature type="domain" description="Fibronectin type-III" evidence="2">
    <location>
        <begin position="754"/>
        <end position="845"/>
    </location>
</feature>
<gene>
    <name evidence="3" type="ORF">J2T57_001672</name>
</gene>
<dbReference type="PANTHER" id="PTHR47135">
    <property type="entry name" value="FIBRONECTIN TYPE III DOMAIN-CONTAINING PROTEIN 7"/>
    <property type="match status" value="1"/>
</dbReference>
<dbReference type="EMBL" id="JALJXV010000003">
    <property type="protein sequence ID" value="MCP1674570.1"/>
    <property type="molecule type" value="Genomic_DNA"/>
</dbReference>
<dbReference type="InterPro" id="IPR013783">
    <property type="entry name" value="Ig-like_fold"/>
</dbReference>
<feature type="domain" description="Fibronectin type-III" evidence="2">
    <location>
        <begin position="487"/>
        <end position="575"/>
    </location>
</feature>
<evidence type="ECO:0000256" key="1">
    <source>
        <dbReference type="SAM" id="SignalP"/>
    </source>
</evidence>
<comment type="caution">
    <text evidence="3">The sequence shown here is derived from an EMBL/GenBank/DDBJ whole genome shotgun (WGS) entry which is preliminary data.</text>
</comment>
<feature type="domain" description="Fibronectin type-III" evidence="2">
    <location>
        <begin position="309"/>
        <end position="394"/>
    </location>
</feature>
<feature type="domain" description="Fibronectin type-III" evidence="2">
    <location>
        <begin position="1195"/>
        <end position="1280"/>
    </location>
</feature>
<dbReference type="Pfam" id="PF00041">
    <property type="entry name" value="fn3"/>
    <property type="match status" value="1"/>
</dbReference>
<feature type="domain" description="Fibronectin type-III" evidence="2">
    <location>
        <begin position="847"/>
        <end position="929"/>
    </location>
</feature>
<feature type="domain" description="Fibronectin type-III" evidence="2">
    <location>
        <begin position="127"/>
        <end position="217"/>
    </location>
</feature>
<feature type="domain" description="Fibronectin type-III" evidence="2">
    <location>
        <begin position="932"/>
        <end position="1025"/>
    </location>
</feature>
<dbReference type="Gene3D" id="2.60.40.10">
    <property type="entry name" value="Immunoglobulins"/>
    <property type="match status" value="16"/>
</dbReference>